<keyword evidence="5 6" id="KW-0472">Membrane</keyword>
<dbReference type="RefSeq" id="WP_212572580.1">
    <property type="nucleotide sequence ID" value="NZ_CP073084.1"/>
</dbReference>
<evidence type="ECO:0000256" key="1">
    <source>
        <dbReference type="ARBA" id="ARBA00004651"/>
    </source>
</evidence>
<comment type="subcellular location">
    <subcellularLocation>
        <location evidence="1">Cell membrane</location>
        <topology evidence="1">Multi-pass membrane protein</topology>
    </subcellularLocation>
</comment>
<keyword evidence="10" id="KW-1185">Reference proteome</keyword>
<evidence type="ECO:0000259" key="7">
    <source>
        <dbReference type="Pfam" id="PF02687"/>
    </source>
</evidence>
<feature type="domain" description="ABC3 transporter permease C-terminal" evidence="7">
    <location>
        <begin position="343"/>
        <end position="488"/>
    </location>
</feature>
<organism evidence="9 10">
    <name type="scientific">Streptococcus oriscaviae</name>
    <dbReference type="NCBI Taxonomy" id="2781599"/>
    <lineage>
        <taxon>Bacteria</taxon>
        <taxon>Bacillati</taxon>
        <taxon>Bacillota</taxon>
        <taxon>Bacilli</taxon>
        <taxon>Lactobacillales</taxon>
        <taxon>Streptococcaceae</taxon>
        <taxon>Streptococcus</taxon>
    </lineage>
</organism>
<dbReference type="EMBL" id="CP073084">
    <property type="protein sequence ID" value="QUE55120.1"/>
    <property type="molecule type" value="Genomic_DNA"/>
</dbReference>
<feature type="transmembrane region" description="Helical" evidence="6">
    <location>
        <begin position="339"/>
        <end position="363"/>
    </location>
</feature>
<keyword evidence="4 6" id="KW-1133">Transmembrane helix</keyword>
<dbReference type="Proteomes" id="UP000677616">
    <property type="component" value="Chromosome"/>
</dbReference>
<dbReference type="InterPro" id="IPR003838">
    <property type="entry name" value="ABC3_permease_C"/>
</dbReference>
<dbReference type="Pfam" id="PF02687">
    <property type="entry name" value="FtsX"/>
    <property type="match status" value="1"/>
</dbReference>
<name>A0ABX7YMR1_9STRE</name>
<evidence type="ECO:0000256" key="6">
    <source>
        <dbReference type="SAM" id="Phobius"/>
    </source>
</evidence>
<dbReference type="Pfam" id="PF12704">
    <property type="entry name" value="MacB_PCD"/>
    <property type="match status" value="1"/>
</dbReference>
<dbReference type="InterPro" id="IPR025857">
    <property type="entry name" value="MacB_PCD"/>
</dbReference>
<evidence type="ECO:0000256" key="2">
    <source>
        <dbReference type="ARBA" id="ARBA00022475"/>
    </source>
</evidence>
<proteinExistence type="predicted"/>
<sequence>MNYLNRAWLSVTRRKGKSLLLFTILFILGNVIAGAVSIQQATQSVERKIKHQMGATATLQLDYERLSKEEPQEALPNLSKELIEEIGKLPYVKYYDYVLNNTIGSESFQAYIPPFLEENGGVPAVENNQFAFNLRGVQSSVVLPIEEGEISIVQGRNFTNEEVTAGKTVALISKELADKNNATVGDTITLNNYIYGEINSDGQAEIATQFEHQVEIIGIYQSKKQTTSSTDNQKEGDQWSKAFQEQMLANRIFVPNKFVEATRRESIEAAASQNENGLTEEEMQGYISAGEPLYVLKSPEDVENFRQEAQPLLPDYYIVYAASDAYDTIAAPVQSMSRLAGYVLIVAVIATITIITLVVLLFLRDRKHELGIYLALGEAKWKVVGQTLIEVFLIAFLSLSLSIFTGNATAGAVSDSLIQHQIEQNEDPNGGISYTSFEFQPDTSTDDVINEYKVELSLGYIAAMYGIGLGTVLLATLVPVGYIVRLNPKRIMM</sequence>
<evidence type="ECO:0000256" key="3">
    <source>
        <dbReference type="ARBA" id="ARBA00022692"/>
    </source>
</evidence>
<protein>
    <submittedName>
        <fullName evidence="9">ABC transporter permease</fullName>
    </submittedName>
</protein>
<evidence type="ECO:0000259" key="8">
    <source>
        <dbReference type="Pfam" id="PF12704"/>
    </source>
</evidence>
<feature type="transmembrane region" description="Helical" evidence="6">
    <location>
        <begin position="383"/>
        <end position="404"/>
    </location>
</feature>
<dbReference type="PANTHER" id="PTHR30572:SF9">
    <property type="entry name" value="ABC TRANSPORTER PERMEASE PROTEIN"/>
    <property type="match status" value="1"/>
</dbReference>
<feature type="domain" description="MacB-like periplasmic core" evidence="8">
    <location>
        <begin position="31"/>
        <end position="261"/>
    </location>
</feature>
<evidence type="ECO:0000313" key="9">
    <source>
        <dbReference type="EMBL" id="QUE55120.1"/>
    </source>
</evidence>
<accession>A0ABX7YMR1</accession>
<evidence type="ECO:0000256" key="4">
    <source>
        <dbReference type="ARBA" id="ARBA00022989"/>
    </source>
</evidence>
<feature type="transmembrane region" description="Helical" evidence="6">
    <location>
        <begin position="460"/>
        <end position="484"/>
    </location>
</feature>
<evidence type="ECO:0000256" key="5">
    <source>
        <dbReference type="ARBA" id="ARBA00023136"/>
    </source>
</evidence>
<keyword evidence="2" id="KW-1003">Cell membrane</keyword>
<dbReference type="PANTHER" id="PTHR30572">
    <property type="entry name" value="MEMBRANE COMPONENT OF TRANSPORTER-RELATED"/>
    <property type="match status" value="1"/>
</dbReference>
<dbReference type="InterPro" id="IPR050250">
    <property type="entry name" value="Macrolide_Exporter_MacB"/>
</dbReference>
<reference evidence="9 10" key="1">
    <citation type="submission" date="2021-04" db="EMBL/GenBank/DDBJ databases">
        <title>Complete genome sequence of a novel Streptococcus species.</title>
        <authorList>
            <person name="Teng J.L.L."/>
        </authorList>
    </citation>
    <scope>NUCLEOTIDE SEQUENCE [LARGE SCALE GENOMIC DNA]</scope>
    <source>
        <strain evidence="9 10">HKU75</strain>
    </source>
</reference>
<evidence type="ECO:0000313" key="10">
    <source>
        <dbReference type="Proteomes" id="UP000677616"/>
    </source>
</evidence>
<gene>
    <name evidence="9" type="ORF">INT76_04355</name>
</gene>
<keyword evidence="3 6" id="KW-0812">Transmembrane</keyword>